<evidence type="ECO:0000256" key="4">
    <source>
        <dbReference type="ARBA" id="ARBA00022643"/>
    </source>
</evidence>
<accession>A0A1F7XBB4</accession>
<feature type="domain" description="NADH:flavin oxidoreductase/NADH oxidase N-terminal" evidence="9">
    <location>
        <begin position="7"/>
        <end position="332"/>
    </location>
</feature>
<evidence type="ECO:0000256" key="6">
    <source>
        <dbReference type="ARBA" id="ARBA00023002"/>
    </source>
</evidence>
<evidence type="ECO:0000256" key="1">
    <source>
        <dbReference type="ARBA" id="ARBA00001917"/>
    </source>
</evidence>
<evidence type="ECO:0000256" key="5">
    <source>
        <dbReference type="ARBA" id="ARBA00022723"/>
    </source>
</evidence>
<evidence type="ECO:0000256" key="8">
    <source>
        <dbReference type="ARBA" id="ARBA00023014"/>
    </source>
</evidence>
<sequence>MKTYQTLFTPLKVGNLVLKNRITLAPMFLCYGNSDGTVSEKMIEFYARRAKAGVSMLVVEASAVDAKGVGLSKMIRADSDNYINGLSKLAKAIKDAGGYAVLQLYHGGRYSQQPIAPSPVETYLAPEKKIIPKEMSIDEITDLINKFGEASERAIKAGFNGVELHGATGYLLAQFISPRTNKRTDKYGGSFENRIRFPLEVVASVREHIGKECLLGYRFLPDEWLPDGFTLNEGKILARRLEKASVNYLSCNAGTYESWFLPDIMKLTSKHGYQVDITYEIKQEVKIPVFANGRINTPDLAEEIIRKGKADAVALARPLFADPEFVQKIMEKGTDQIVECVNDMQCGRQTSQGLDAVCSQWKKVTA</sequence>
<dbReference type="InterPro" id="IPR051793">
    <property type="entry name" value="NADH:flavin_oxidoreductase"/>
</dbReference>
<evidence type="ECO:0000256" key="7">
    <source>
        <dbReference type="ARBA" id="ARBA00023004"/>
    </source>
</evidence>
<dbReference type="AlphaFoldDB" id="A0A1F7XBB4"/>
<gene>
    <name evidence="10" type="ORF">A2Z22_01875</name>
</gene>
<comment type="cofactor">
    <cofactor evidence="1">
        <name>FMN</name>
        <dbReference type="ChEBI" id="CHEBI:58210"/>
    </cofactor>
</comment>
<dbReference type="Pfam" id="PF00724">
    <property type="entry name" value="Oxidored_FMN"/>
    <property type="match status" value="1"/>
</dbReference>
<dbReference type="PANTHER" id="PTHR42917:SF2">
    <property type="entry name" value="2,4-DIENOYL-COA REDUCTASE [(2E)-ENOYL-COA-PRODUCING]"/>
    <property type="match status" value="1"/>
</dbReference>
<dbReference type="SUPFAM" id="SSF51395">
    <property type="entry name" value="FMN-linked oxidoreductases"/>
    <property type="match status" value="1"/>
</dbReference>
<reference evidence="10 11" key="1">
    <citation type="journal article" date="2016" name="Nat. Commun.">
        <title>Thousands of microbial genomes shed light on interconnected biogeochemical processes in an aquifer system.</title>
        <authorList>
            <person name="Anantharaman K."/>
            <person name="Brown C.T."/>
            <person name="Hug L.A."/>
            <person name="Sharon I."/>
            <person name="Castelle C.J."/>
            <person name="Probst A.J."/>
            <person name="Thomas B.C."/>
            <person name="Singh A."/>
            <person name="Wilkins M.J."/>
            <person name="Karaoz U."/>
            <person name="Brodie E.L."/>
            <person name="Williams K.H."/>
            <person name="Hubbard S.S."/>
            <person name="Banfield J.F."/>
        </authorList>
    </citation>
    <scope>NUCLEOTIDE SEQUENCE [LARGE SCALE GENOMIC DNA]</scope>
</reference>
<evidence type="ECO:0000256" key="2">
    <source>
        <dbReference type="ARBA" id="ARBA00001966"/>
    </source>
</evidence>
<evidence type="ECO:0000256" key="3">
    <source>
        <dbReference type="ARBA" id="ARBA00022630"/>
    </source>
</evidence>
<dbReference type="GO" id="GO:0046872">
    <property type="term" value="F:metal ion binding"/>
    <property type="evidence" value="ECO:0007669"/>
    <property type="project" value="UniProtKB-KW"/>
</dbReference>
<dbReference type="Gene3D" id="3.20.20.70">
    <property type="entry name" value="Aldolase class I"/>
    <property type="match status" value="1"/>
</dbReference>
<dbReference type="PANTHER" id="PTHR42917">
    <property type="entry name" value="2,4-DIENOYL-COA REDUCTASE"/>
    <property type="match status" value="1"/>
</dbReference>
<dbReference type="Proteomes" id="UP000177053">
    <property type="component" value="Unassembled WGS sequence"/>
</dbReference>
<evidence type="ECO:0000313" key="10">
    <source>
        <dbReference type="EMBL" id="OGM12049.1"/>
    </source>
</evidence>
<keyword evidence="5" id="KW-0479">Metal-binding</keyword>
<keyword evidence="6" id="KW-0560">Oxidoreductase</keyword>
<comment type="caution">
    <text evidence="10">The sequence shown here is derived from an EMBL/GenBank/DDBJ whole genome shotgun (WGS) entry which is preliminary data.</text>
</comment>
<name>A0A1F7XBB4_9BACT</name>
<dbReference type="InterPro" id="IPR001155">
    <property type="entry name" value="OxRdtase_FMN_N"/>
</dbReference>
<dbReference type="GO" id="GO:0051536">
    <property type="term" value="F:iron-sulfur cluster binding"/>
    <property type="evidence" value="ECO:0007669"/>
    <property type="project" value="UniProtKB-KW"/>
</dbReference>
<keyword evidence="7" id="KW-0408">Iron</keyword>
<dbReference type="CDD" id="cd02803">
    <property type="entry name" value="OYE_like_FMN_family"/>
    <property type="match status" value="1"/>
</dbReference>
<proteinExistence type="predicted"/>
<dbReference type="GO" id="GO:0016491">
    <property type="term" value="F:oxidoreductase activity"/>
    <property type="evidence" value="ECO:0007669"/>
    <property type="project" value="UniProtKB-KW"/>
</dbReference>
<protein>
    <recommendedName>
        <fullName evidence="9">NADH:flavin oxidoreductase/NADH oxidase N-terminal domain-containing protein</fullName>
    </recommendedName>
</protein>
<organism evidence="10 11">
    <name type="scientific">Candidatus Woesebacteria bacterium RBG_16_34_12</name>
    <dbReference type="NCBI Taxonomy" id="1802480"/>
    <lineage>
        <taxon>Bacteria</taxon>
        <taxon>Candidatus Woeseibacteriota</taxon>
    </lineage>
</organism>
<dbReference type="EMBL" id="MGFS01000004">
    <property type="protein sequence ID" value="OGM12049.1"/>
    <property type="molecule type" value="Genomic_DNA"/>
</dbReference>
<keyword evidence="4" id="KW-0288">FMN</keyword>
<dbReference type="GO" id="GO:0010181">
    <property type="term" value="F:FMN binding"/>
    <property type="evidence" value="ECO:0007669"/>
    <property type="project" value="InterPro"/>
</dbReference>
<keyword evidence="8" id="KW-0411">Iron-sulfur</keyword>
<comment type="cofactor">
    <cofactor evidence="2">
        <name>[4Fe-4S] cluster</name>
        <dbReference type="ChEBI" id="CHEBI:49883"/>
    </cofactor>
</comment>
<keyword evidence="3" id="KW-0285">Flavoprotein</keyword>
<evidence type="ECO:0000313" key="11">
    <source>
        <dbReference type="Proteomes" id="UP000177053"/>
    </source>
</evidence>
<evidence type="ECO:0000259" key="9">
    <source>
        <dbReference type="Pfam" id="PF00724"/>
    </source>
</evidence>
<dbReference type="InterPro" id="IPR013785">
    <property type="entry name" value="Aldolase_TIM"/>
</dbReference>